<feature type="compositionally biased region" description="Low complexity" evidence="1">
    <location>
        <begin position="828"/>
        <end position="846"/>
    </location>
</feature>
<organism evidence="3 4">
    <name type="scientific">Cystoisospora suis</name>
    <dbReference type="NCBI Taxonomy" id="483139"/>
    <lineage>
        <taxon>Eukaryota</taxon>
        <taxon>Sar</taxon>
        <taxon>Alveolata</taxon>
        <taxon>Apicomplexa</taxon>
        <taxon>Conoidasida</taxon>
        <taxon>Coccidia</taxon>
        <taxon>Eucoccidiorida</taxon>
        <taxon>Eimeriorina</taxon>
        <taxon>Sarcocystidae</taxon>
        <taxon>Cystoisospora</taxon>
    </lineage>
</organism>
<evidence type="ECO:0000256" key="1">
    <source>
        <dbReference type="SAM" id="MobiDB-lite"/>
    </source>
</evidence>
<dbReference type="GO" id="GO:0016491">
    <property type="term" value="F:oxidoreductase activity"/>
    <property type="evidence" value="ECO:0007669"/>
    <property type="project" value="InterPro"/>
</dbReference>
<feature type="compositionally biased region" description="Basic and acidic residues" evidence="1">
    <location>
        <begin position="63"/>
        <end position="79"/>
    </location>
</feature>
<feature type="compositionally biased region" description="Basic and acidic residues" evidence="1">
    <location>
        <begin position="713"/>
        <end position="733"/>
    </location>
</feature>
<feature type="region of interest" description="Disordered" evidence="1">
    <location>
        <begin position="1116"/>
        <end position="1138"/>
    </location>
</feature>
<feature type="compositionally biased region" description="Low complexity" evidence="1">
    <location>
        <begin position="535"/>
        <end position="545"/>
    </location>
</feature>
<dbReference type="EMBL" id="MIGC01000303">
    <property type="protein sequence ID" value="PHJ25356.1"/>
    <property type="molecule type" value="Genomic_DNA"/>
</dbReference>
<dbReference type="InterPro" id="IPR036291">
    <property type="entry name" value="NAD(P)-bd_dom_sf"/>
</dbReference>
<name>A0A2C6LFJ7_9APIC</name>
<feature type="compositionally biased region" description="Polar residues" evidence="1">
    <location>
        <begin position="595"/>
        <end position="609"/>
    </location>
</feature>
<feature type="region of interest" description="Disordered" evidence="1">
    <location>
        <begin position="121"/>
        <end position="143"/>
    </location>
</feature>
<dbReference type="VEuPathDB" id="ToxoDB:CSUI_000789"/>
<dbReference type="InterPro" id="IPR016040">
    <property type="entry name" value="NAD(P)-bd_dom"/>
</dbReference>
<accession>A0A2C6LFJ7</accession>
<evidence type="ECO:0000313" key="4">
    <source>
        <dbReference type="Proteomes" id="UP000221165"/>
    </source>
</evidence>
<proteinExistence type="predicted"/>
<dbReference type="SUPFAM" id="SSF51735">
    <property type="entry name" value="NAD(P)-binding Rossmann-fold domains"/>
    <property type="match status" value="2"/>
</dbReference>
<gene>
    <name evidence="3" type="ORF">CSUI_000789</name>
</gene>
<feature type="compositionally biased region" description="Polar residues" evidence="1">
    <location>
        <begin position="793"/>
        <end position="802"/>
    </location>
</feature>
<dbReference type="PANTHER" id="PTHR14194:SF86">
    <property type="entry name" value="OS05G0110300 PROTEIN"/>
    <property type="match status" value="1"/>
</dbReference>
<sequence length="1138" mass="122032">MRVPGYPVFVNSLPLPLSPPDTCGGGSAGNSMLSRRPVASSSSSSHNSAFHADPPSSVVISKGRGEDVPHPGGVSKHEEQYRTAFKGRVDTPVNLCLSQQQPLQHEEGGCGSEGSPFPCVSTASSPDNSHHLSTTSYDVTASPSSLSSFPHAIEYRIHSPSSTDALVSPDDESPPSLSSTGSCSAKKGCCRNLPESVSLRECMPPHFTSASKGMRECPLPFSLASSSPTVEGEKAYQISSTTHPASHRYSGNSSSREPSHIAQLPVCPTLLPQPPRPVGLSQKEKASATVLAQLLQDTLTPRSLRVLVVGCAGRLGRLVFKHLLNIEKHDERRWLHVTGLARDANTRMQLLKEDPDICREDVIVCDIRDTGAVREVFGLPPGPPSSTSSSSSSSCRFDMPASTFVVPRRSQQERLYRSAWLRYQDVRSQVERALLDAPADPPSIRCSIAAHYKPQLREIEQRLLSLQPSEGLFDAVIICTSSRLSPVKRRSGNIISQEDTNVRGSNFSKATNVSKFFHRNGGGGANRPRTMLAPGGSRTTGITSRGVEELPSRSLQLSSQSRMDKQPATENNSLQSHSGGGVESNSIECDRADRSNTSSTNSCNGQHACTENDDKQGPSCTTTEAAGGTGGMSPEKKDVQHGHHNSQGSSSAKKSSKYRVGKGVGGGGGFPGWFSWGGWFGKTLAGTSQKSRESGEELKSTVESVEGGGDTRQVAKDGVHTTTEGDRIMKTTDRGGSNPISPEKLHEEGLLKSAGSVQTIASRDHNGTAAQSLASTISDVGETTETASLSISQVTSTTSQGELPSLGDGGGGGGIVTSKKGREDSREITTTTTIGESRSTTRGSSTMLGENGDHEASSSSSSSSNAMIKCGGVEGDSCPRLSKSLTSHRITLYDYLRGYPREVDWLGQKNIIDAANEASVMHIVLCSMMGGTSPTHHLNLLGRRKSRLRRGETGGDILLWKRRSERYLVRSGLTYTIVHPGGLSDEPGGRGLVVGVNDVIKSMPCKSISREDVARVLVHSLIDPSYLNQSFDVLNEAPRRCIASLADHEHMENIKSSAISPFLNGVNGERGETATATLWTLMEHLKNVKYDYARSGADQLLAAHEQTEESRIMFDNLLRGQQQRHTSRMDSTRRGRRS</sequence>
<dbReference type="RefSeq" id="XP_067927028.1">
    <property type="nucleotide sequence ID" value="XM_068060996.1"/>
</dbReference>
<dbReference type="InterPro" id="IPR044163">
    <property type="entry name" value="SARED1-like"/>
</dbReference>
<feature type="domain" description="NAD(P)-binding" evidence="2">
    <location>
        <begin position="907"/>
        <end position="1024"/>
    </location>
</feature>
<dbReference type="PANTHER" id="PTHR14194">
    <property type="entry name" value="NITROGEN METABOLIC REGULATION PROTEIN NMR-RELATED"/>
    <property type="match status" value="1"/>
</dbReference>
<feature type="compositionally biased region" description="Basic and acidic residues" evidence="1">
    <location>
        <begin position="690"/>
        <end position="700"/>
    </location>
</feature>
<feature type="region of interest" description="Disordered" evidence="1">
    <location>
        <begin position="17"/>
        <end position="79"/>
    </location>
</feature>
<dbReference type="AlphaFoldDB" id="A0A2C6LFJ7"/>
<feature type="region of interest" description="Disordered" evidence="1">
    <location>
        <begin position="517"/>
        <end position="660"/>
    </location>
</feature>
<evidence type="ECO:0000313" key="3">
    <source>
        <dbReference type="EMBL" id="PHJ25356.1"/>
    </source>
</evidence>
<comment type="caution">
    <text evidence="3">The sequence shown here is derived from an EMBL/GenBank/DDBJ whole genome shotgun (WGS) entry which is preliminary data.</text>
</comment>
<keyword evidence="4" id="KW-1185">Reference proteome</keyword>
<dbReference type="Pfam" id="PF13460">
    <property type="entry name" value="NAD_binding_10"/>
    <property type="match status" value="1"/>
</dbReference>
<dbReference type="OrthoDB" id="419598at2759"/>
<feature type="compositionally biased region" description="Low complexity" evidence="1">
    <location>
        <begin position="174"/>
        <end position="184"/>
    </location>
</feature>
<feature type="compositionally biased region" description="Polar residues" evidence="1">
    <location>
        <begin position="238"/>
        <end position="256"/>
    </location>
</feature>
<feature type="region of interest" description="Disordered" evidence="1">
    <location>
        <begin position="238"/>
        <end position="258"/>
    </location>
</feature>
<protein>
    <submittedName>
        <fullName evidence="3">Nad-dependent epimerase dehydratase</fullName>
    </submittedName>
</protein>
<dbReference type="Proteomes" id="UP000221165">
    <property type="component" value="Unassembled WGS sequence"/>
</dbReference>
<dbReference type="Gene3D" id="3.40.50.720">
    <property type="entry name" value="NAD(P)-binding Rossmann-like Domain"/>
    <property type="match status" value="2"/>
</dbReference>
<feature type="region of interest" description="Disordered" evidence="1">
    <location>
        <begin position="162"/>
        <end position="186"/>
    </location>
</feature>
<evidence type="ECO:0000259" key="2">
    <source>
        <dbReference type="Pfam" id="PF13460"/>
    </source>
</evidence>
<dbReference type="GeneID" id="94424207"/>
<feature type="compositionally biased region" description="Basic and acidic residues" evidence="1">
    <location>
        <begin position="1127"/>
        <end position="1138"/>
    </location>
</feature>
<feature type="region of interest" description="Disordered" evidence="1">
    <location>
        <begin position="793"/>
        <end position="867"/>
    </location>
</feature>
<feature type="region of interest" description="Disordered" evidence="1">
    <location>
        <begin position="687"/>
        <end position="743"/>
    </location>
</feature>
<feature type="compositionally biased region" description="Low complexity" evidence="1">
    <location>
        <begin position="552"/>
        <end position="561"/>
    </location>
</feature>
<feature type="compositionally biased region" description="Polar residues" evidence="1">
    <location>
        <begin position="568"/>
        <end position="587"/>
    </location>
</feature>
<reference evidence="3 4" key="1">
    <citation type="journal article" date="2017" name="Int. J. Parasitol.">
        <title>The genome of the protozoan parasite Cystoisospora suis and a reverse vaccinology approach to identify vaccine candidates.</title>
        <authorList>
            <person name="Palmieri N."/>
            <person name="Shrestha A."/>
            <person name="Ruttkowski B."/>
            <person name="Beck T."/>
            <person name="Vogl C."/>
            <person name="Tomley F."/>
            <person name="Blake D.P."/>
            <person name="Joachim A."/>
        </authorList>
    </citation>
    <scope>NUCLEOTIDE SEQUENCE [LARGE SCALE GENOMIC DNA]</scope>
    <source>
        <strain evidence="3 4">Wien I</strain>
    </source>
</reference>